<proteinExistence type="predicted"/>
<evidence type="ECO:0000256" key="2">
    <source>
        <dbReference type="ARBA" id="ARBA00022840"/>
    </source>
</evidence>
<gene>
    <name evidence="4" type="ORF">PAPYR_4912</name>
</gene>
<keyword evidence="1" id="KW-0547">Nucleotide-binding</keyword>
<dbReference type="SUPFAM" id="SSF56801">
    <property type="entry name" value="Acetyl-CoA synthetase-like"/>
    <property type="match status" value="1"/>
</dbReference>
<dbReference type="PANTHER" id="PTHR43272:SF33">
    <property type="entry name" value="AMP-BINDING DOMAIN-CONTAINING PROTEIN-RELATED"/>
    <property type="match status" value="1"/>
</dbReference>
<dbReference type="Proteomes" id="UP001141327">
    <property type="component" value="Unassembled WGS sequence"/>
</dbReference>
<dbReference type="EMBL" id="JAPMOS010000022">
    <property type="protein sequence ID" value="KAJ4459116.1"/>
    <property type="molecule type" value="Genomic_DNA"/>
</dbReference>
<evidence type="ECO:0000259" key="3">
    <source>
        <dbReference type="Pfam" id="PF00501"/>
    </source>
</evidence>
<dbReference type="InterPro" id="IPR000873">
    <property type="entry name" value="AMP-dep_synth/lig_dom"/>
</dbReference>
<comment type="caution">
    <text evidence="4">The sequence shown here is derived from an EMBL/GenBank/DDBJ whole genome shotgun (WGS) entry which is preliminary data.</text>
</comment>
<dbReference type="InterPro" id="IPR020845">
    <property type="entry name" value="AMP-binding_CS"/>
</dbReference>
<dbReference type="InterPro" id="IPR042099">
    <property type="entry name" value="ANL_N_sf"/>
</dbReference>
<sequence length="709" mass="77823">MSVVVNPEFGEIHRHAKGVIPSWDSQICSLSQLFRDAAKKFAHRACLGYRLRIESNPPKWGDYAWATYSEINYRVTSFASGLRSLGFHPGNMIAVMSPNRSEYVVTNIALSTQRMVLVPIYTTCPSDRLAFCLQLAECPAVVVSIDMLAKLRAVRSQLPQLRLIIVMDDQDFDRRWIKANPLQEGEVSFSQVEAAGSAARLDDLVADPNEMAMLIFTSGTTGWPKGAMISNANLICQIQALREQVFEVPGLVDTHLSYLPLAHVFEHQCLDLFLHRGAQIGFYHGDMAGLFSDVGVLKPTFFNGAPRVYQKISQGIMGGIQAGGIIAQRLFAAALAAKKARIAKGPPPHRLSFLPPPQRRGLTTPLWDRLVFNKVKAKTGGRLRLMISGSAPCPRHIAEFMMATLVPGTGNLLEGAFWGEGYGLTETTSAVCMSSFGALPGSVGSPSTAAEVVLVSCPELGYRVTDKPRPRGEIWIRGPCVFQGYYKDPQQTPRQLMRLSRHARTFPGGRAEMMQDGWLRSGDIGEWDAKGNLFIIDRKKHLFKLSQGEYVCPDRTERVYAACPLVGQLMVWVAPGEQPAGRGGAPLGRALQAAAPALASRAHTPCDLPCPVLSPDQPKTELARDPQVRALLLQELCAAGRDKLPRYELLQDVLICPEEWTIEEGLLGNTMKPNRAAITERFRARLDELYARAPGSPGTPIPQPATPPL</sequence>
<dbReference type="PROSITE" id="PS00455">
    <property type="entry name" value="AMP_BINDING"/>
    <property type="match status" value="1"/>
</dbReference>
<accession>A0ABQ8UIR6</accession>
<keyword evidence="5" id="KW-1185">Reference proteome</keyword>
<evidence type="ECO:0000256" key="1">
    <source>
        <dbReference type="ARBA" id="ARBA00022741"/>
    </source>
</evidence>
<protein>
    <submittedName>
        <fullName evidence="4">Long chain acyl-CoA synthetase 7</fullName>
    </submittedName>
</protein>
<keyword evidence="2" id="KW-0067">ATP-binding</keyword>
<dbReference type="Gene3D" id="3.40.50.12780">
    <property type="entry name" value="N-terminal domain of ligase-like"/>
    <property type="match status" value="1"/>
</dbReference>
<dbReference type="Pfam" id="PF00501">
    <property type="entry name" value="AMP-binding"/>
    <property type="match status" value="1"/>
</dbReference>
<evidence type="ECO:0000313" key="5">
    <source>
        <dbReference type="Proteomes" id="UP001141327"/>
    </source>
</evidence>
<dbReference type="PANTHER" id="PTHR43272">
    <property type="entry name" value="LONG-CHAIN-FATTY-ACID--COA LIGASE"/>
    <property type="match status" value="1"/>
</dbReference>
<name>A0ABQ8UIR6_9EUKA</name>
<reference evidence="4" key="1">
    <citation type="journal article" date="2022" name="bioRxiv">
        <title>Genomics of Preaxostyla Flagellates Illuminates Evolutionary Transitions and the Path Towards Mitochondrial Loss.</title>
        <authorList>
            <person name="Novak L.V.F."/>
            <person name="Treitli S.C."/>
            <person name="Pyrih J."/>
            <person name="Halakuc P."/>
            <person name="Pipaliya S.V."/>
            <person name="Vacek V."/>
            <person name="Brzon O."/>
            <person name="Soukal P."/>
            <person name="Eme L."/>
            <person name="Dacks J.B."/>
            <person name="Karnkowska A."/>
            <person name="Elias M."/>
            <person name="Hampl V."/>
        </authorList>
    </citation>
    <scope>NUCLEOTIDE SEQUENCE</scope>
    <source>
        <strain evidence="4">RCP-MX</strain>
    </source>
</reference>
<evidence type="ECO:0000313" key="4">
    <source>
        <dbReference type="EMBL" id="KAJ4459116.1"/>
    </source>
</evidence>
<organism evidence="4 5">
    <name type="scientific">Paratrimastix pyriformis</name>
    <dbReference type="NCBI Taxonomy" id="342808"/>
    <lineage>
        <taxon>Eukaryota</taxon>
        <taxon>Metamonada</taxon>
        <taxon>Preaxostyla</taxon>
        <taxon>Paratrimastigidae</taxon>
        <taxon>Paratrimastix</taxon>
    </lineage>
</organism>
<feature type="domain" description="AMP-dependent synthetase/ligase" evidence="3">
    <location>
        <begin position="35"/>
        <end position="486"/>
    </location>
</feature>